<reference evidence="1 2" key="1">
    <citation type="submission" date="2019-02" db="EMBL/GenBank/DDBJ databases">
        <title>Deep-cultivation of Planctomycetes and their phenomic and genomic characterization uncovers novel biology.</title>
        <authorList>
            <person name="Wiegand S."/>
            <person name="Jogler M."/>
            <person name="Boedeker C."/>
            <person name="Pinto D."/>
            <person name="Vollmers J."/>
            <person name="Rivas-Marin E."/>
            <person name="Kohn T."/>
            <person name="Peeters S.H."/>
            <person name="Heuer A."/>
            <person name="Rast P."/>
            <person name="Oberbeckmann S."/>
            <person name="Bunk B."/>
            <person name="Jeske O."/>
            <person name="Meyerdierks A."/>
            <person name="Storesund J.E."/>
            <person name="Kallscheuer N."/>
            <person name="Luecker S."/>
            <person name="Lage O.M."/>
            <person name="Pohl T."/>
            <person name="Merkel B.J."/>
            <person name="Hornburger P."/>
            <person name="Mueller R.-W."/>
            <person name="Bruemmer F."/>
            <person name="Labrenz M."/>
            <person name="Spormann A.M."/>
            <person name="Op Den Camp H."/>
            <person name="Overmann J."/>
            <person name="Amann R."/>
            <person name="Jetten M.S.M."/>
            <person name="Mascher T."/>
            <person name="Medema M.H."/>
            <person name="Devos D.P."/>
            <person name="Kaster A.-K."/>
            <person name="Ovreas L."/>
            <person name="Rohde M."/>
            <person name="Galperin M.Y."/>
            <person name="Jogler C."/>
        </authorList>
    </citation>
    <scope>NUCLEOTIDE SEQUENCE [LARGE SCALE GENOMIC DNA]</scope>
    <source>
        <strain evidence="1 2">Q31b</strain>
    </source>
</reference>
<gene>
    <name evidence="1" type="ORF">Q31b_42040</name>
</gene>
<dbReference type="Proteomes" id="UP000315471">
    <property type="component" value="Unassembled WGS sequence"/>
</dbReference>
<dbReference type="AlphaFoldDB" id="A0A5C6DUL8"/>
<comment type="caution">
    <text evidence="1">The sequence shown here is derived from an EMBL/GenBank/DDBJ whole genome shotgun (WGS) entry which is preliminary data.</text>
</comment>
<dbReference type="EMBL" id="SJPY01000006">
    <property type="protein sequence ID" value="TWU39121.1"/>
    <property type="molecule type" value="Genomic_DNA"/>
</dbReference>
<keyword evidence="2" id="KW-1185">Reference proteome</keyword>
<name>A0A5C6DUL8_9BACT</name>
<proteinExistence type="predicted"/>
<sequence length="125" mass="13558">MVRTPRPKVNQKYPIVETIEGQQIPIDDHGIVSDHRAAPAGPPPRADEISAAAQWLATQRPSTTRWLSTETARHSAACLTGQHVSDGAVLAAAYACGYRVSWQPCDGHRARIGISRQSHAAEVTR</sequence>
<protein>
    <submittedName>
        <fullName evidence="1">Uncharacterized protein</fullName>
    </submittedName>
</protein>
<accession>A0A5C6DUL8</accession>
<organism evidence="1 2">
    <name type="scientific">Novipirellula aureliae</name>
    <dbReference type="NCBI Taxonomy" id="2527966"/>
    <lineage>
        <taxon>Bacteria</taxon>
        <taxon>Pseudomonadati</taxon>
        <taxon>Planctomycetota</taxon>
        <taxon>Planctomycetia</taxon>
        <taxon>Pirellulales</taxon>
        <taxon>Pirellulaceae</taxon>
        <taxon>Novipirellula</taxon>
    </lineage>
</organism>
<evidence type="ECO:0000313" key="1">
    <source>
        <dbReference type="EMBL" id="TWU39121.1"/>
    </source>
</evidence>
<evidence type="ECO:0000313" key="2">
    <source>
        <dbReference type="Proteomes" id="UP000315471"/>
    </source>
</evidence>